<keyword evidence="3" id="KW-1133">Transmembrane helix</keyword>
<comment type="caution">
    <text evidence="5">The sequence shown here is derived from an EMBL/GenBank/DDBJ whole genome shotgun (WGS) entry which is preliminary data.</text>
</comment>
<dbReference type="SUPFAM" id="SSF55073">
    <property type="entry name" value="Nucleotide cyclase"/>
    <property type="match status" value="1"/>
</dbReference>
<keyword evidence="3" id="KW-0812">Transmembrane</keyword>
<feature type="transmembrane region" description="Helical" evidence="3">
    <location>
        <begin position="60"/>
        <end position="80"/>
    </location>
</feature>
<feature type="transmembrane region" description="Helical" evidence="3">
    <location>
        <begin position="189"/>
        <end position="211"/>
    </location>
</feature>
<gene>
    <name evidence="5" type="ORF">QOZ94_001496</name>
</gene>
<dbReference type="InterPro" id="IPR000160">
    <property type="entry name" value="GGDEF_dom"/>
</dbReference>
<dbReference type="InterPro" id="IPR043128">
    <property type="entry name" value="Rev_trsase/Diguanyl_cyclase"/>
</dbReference>
<evidence type="ECO:0000256" key="3">
    <source>
        <dbReference type="SAM" id="Phobius"/>
    </source>
</evidence>
<feature type="transmembrane region" description="Helical" evidence="3">
    <location>
        <begin position="119"/>
        <end position="138"/>
    </location>
</feature>
<dbReference type="EC" id="2.7.7.65" evidence="1"/>
<evidence type="ECO:0000313" key="5">
    <source>
        <dbReference type="EMBL" id="MDQ0504714.1"/>
    </source>
</evidence>
<feature type="transmembrane region" description="Helical" evidence="3">
    <location>
        <begin position="92"/>
        <end position="113"/>
    </location>
</feature>
<evidence type="ECO:0000259" key="4">
    <source>
        <dbReference type="PROSITE" id="PS50887"/>
    </source>
</evidence>
<protein>
    <recommendedName>
        <fullName evidence="1">diguanylate cyclase</fullName>
        <ecNumber evidence="1">2.7.7.65</ecNumber>
    </recommendedName>
</protein>
<accession>A0ABU0LC41</accession>
<dbReference type="InterPro" id="IPR029787">
    <property type="entry name" value="Nucleotide_cyclase"/>
</dbReference>
<dbReference type="RefSeq" id="WP_237346452.1">
    <property type="nucleotide sequence ID" value="NZ_JABWGX010000019.1"/>
</dbReference>
<organism evidence="5 6">
    <name type="scientific">Xanthobacter agilis</name>
    <dbReference type="NCBI Taxonomy" id="47492"/>
    <lineage>
        <taxon>Bacteria</taxon>
        <taxon>Pseudomonadati</taxon>
        <taxon>Pseudomonadota</taxon>
        <taxon>Alphaproteobacteria</taxon>
        <taxon>Hyphomicrobiales</taxon>
        <taxon>Xanthobacteraceae</taxon>
        <taxon>Xanthobacter</taxon>
    </lineage>
</organism>
<feature type="transmembrane region" description="Helical" evidence="3">
    <location>
        <begin position="6"/>
        <end position="26"/>
    </location>
</feature>
<reference evidence="5 6" key="1">
    <citation type="submission" date="2023-07" db="EMBL/GenBank/DDBJ databases">
        <title>Genomic Encyclopedia of Type Strains, Phase IV (KMG-IV): sequencing the most valuable type-strain genomes for metagenomic binning, comparative biology and taxonomic classification.</title>
        <authorList>
            <person name="Goeker M."/>
        </authorList>
    </citation>
    <scope>NUCLEOTIDE SEQUENCE [LARGE SCALE GENOMIC DNA]</scope>
    <source>
        <strain evidence="5 6">DSM 3770</strain>
    </source>
</reference>
<keyword evidence="6" id="KW-1185">Reference proteome</keyword>
<keyword evidence="3" id="KW-0472">Membrane</keyword>
<dbReference type="PROSITE" id="PS50887">
    <property type="entry name" value="GGDEF"/>
    <property type="match status" value="1"/>
</dbReference>
<comment type="catalytic activity">
    <reaction evidence="2">
        <text>2 GTP = 3',3'-c-di-GMP + 2 diphosphate</text>
        <dbReference type="Rhea" id="RHEA:24898"/>
        <dbReference type="ChEBI" id="CHEBI:33019"/>
        <dbReference type="ChEBI" id="CHEBI:37565"/>
        <dbReference type="ChEBI" id="CHEBI:58805"/>
        <dbReference type="EC" id="2.7.7.65"/>
    </reaction>
</comment>
<proteinExistence type="predicted"/>
<dbReference type="EMBL" id="JAUSVY010000003">
    <property type="protein sequence ID" value="MDQ0504714.1"/>
    <property type="molecule type" value="Genomic_DNA"/>
</dbReference>
<dbReference type="PANTHER" id="PTHR45138">
    <property type="entry name" value="REGULATORY COMPONENTS OF SENSORY TRANSDUCTION SYSTEM"/>
    <property type="match status" value="1"/>
</dbReference>
<dbReference type="InterPro" id="IPR050469">
    <property type="entry name" value="Diguanylate_Cyclase"/>
</dbReference>
<sequence>MTLHVPTILLTSAMMNALIAALQLFISHRLQNVALAYWALCNVAVATGATLLGLRAEIPLVVSVVLGNGLLLFGLGLVLSGVRSFDGKTPRLGLVAAIAALGMGLLFLSLHFGDNLGQRIILISLLIAGWCLLAAIALHRGPERDHWSFARSVCSVLISAMGGLYAARALAVATGWLSTENAYAGTPQAVLVLSGLAIGIGWNFCSLYMVLDRFASTDELTGLLNRRTTLLRGRHLFDDAIARRSAMSILMVDLDHFKSINDRFGHHVGDAVLHRFADVAPRGLRFGDVIGRLGGEEFCVLLPGADSDTAWKLGERLRLIAELELRVVASRPVHATVTIGIATLPADPPAGPSLASLIRAADEALYLGKAEGRNRVLVAGRPPARDPDAVEADMRGICA</sequence>
<evidence type="ECO:0000256" key="2">
    <source>
        <dbReference type="ARBA" id="ARBA00034247"/>
    </source>
</evidence>
<dbReference type="Gene3D" id="3.30.70.270">
    <property type="match status" value="1"/>
</dbReference>
<feature type="transmembrane region" description="Helical" evidence="3">
    <location>
        <begin position="150"/>
        <end position="177"/>
    </location>
</feature>
<evidence type="ECO:0000256" key="1">
    <source>
        <dbReference type="ARBA" id="ARBA00012528"/>
    </source>
</evidence>
<dbReference type="Pfam" id="PF00990">
    <property type="entry name" value="GGDEF"/>
    <property type="match status" value="1"/>
</dbReference>
<evidence type="ECO:0000313" key="6">
    <source>
        <dbReference type="Proteomes" id="UP001241747"/>
    </source>
</evidence>
<dbReference type="Proteomes" id="UP001241747">
    <property type="component" value="Unassembled WGS sequence"/>
</dbReference>
<feature type="domain" description="GGDEF" evidence="4">
    <location>
        <begin position="245"/>
        <end position="381"/>
    </location>
</feature>
<dbReference type="NCBIfam" id="TIGR00254">
    <property type="entry name" value="GGDEF"/>
    <property type="match status" value="1"/>
</dbReference>
<dbReference type="PANTHER" id="PTHR45138:SF9">
    <property type="entry name" value="DIGUANYLATE CYCLASE DGCM-RELATED"/>
    <property type="match status" value="1"/>
</dbReference>
<feature type="transmembrane region" description="Helical" evidence="3">
    <location>
        <begin position="33"/>
        <end position="54"/>
    </location>
</feature>
<name>A0ABU0LC41_XANAG</name>
<dbReference type="SMART" id="SM00267">
    <property type="entry name" value="GGDEF"/>
    <property type="match status" value="1"/>
</dbReference>
<dbReference type="CDD" id="cd01949">
    <property type="entry name" value="GGDEF"/>
    <property type="match status" value="1"/>
</dbReference>